<dbReference type="Pfam" id="PF01229">
    <property type="entry name" value="Glyco_hydro_39"/>
    <property type="match status" value="1"/>
</dbReference>
<proteinExistence type="inferred from homology"/>
<dbReference type="SUPFAM" id="SSF51445">
    <property type="entry name" value="(Trans)glycosidases"/>
    <property type="match status" value="1"/>
</dbReference>
<protein>
    <recommendedName>
        <fullName evidence="4">Glycosyl hydrolases family 39 N-terminal catalytic domain-containing protein</fullName>
    </recommendedName>
</protein>
<dbReference type="PANTHER" id="PTHR12631:SF10">
    <property type="entry name" value="BETA-XYLOSIDASE-LIKE PROTEIN-RELATED"/>
    <property type="match status" value="1"/>
</dbReference>
<dbReference type="PANTHER" id="PTHR12631">
    <property type="entry name" value="ALPHA-L-IDURONIDASE"/>
    <property type="match status" value="1"/>
</dbReference>
<dbReference type="RefSeq" id="WP_008854232.1">
    <property type="nucleotide sequence ID" value="NZ_AGFR01000007.1"/>
</dbReference>
<dbReference type="InterPro" id="IPR051923">
    <property type="entry name" value="Glycosyl_Hydrolase_39"/>
</dbReference>
<dbReference type="STRING" id="1088868.CIN_12420"/>
<keyword evidence="2" id="KW-0378">Hydrolase</keyword>
<comment type="caution">
    <text evidence="5">The sequence shown here is derived from an EMBL/GenBank/DDBJ whole genome shotgun (WGS) entry which is preliminary data.</text>
</comment>
<reference evidence="5 6" key="1">
    <citation type="submission" date="2011-10" db="EMBL/GenBank/DDBJ databases">
        <title>Genome Sequence of Commensalibacter intestini A911, isolated from Drosophila gut.</title>
        <authorList>
            <person name="Lee W.-J."/>
            <person name="Kim E.-K."/>
        </authorList>
    </citation>
    <scope>NUCLEOTIDE SEQUENCE [LARGE SCALE GENOMIC DNA]</scope>
    <source>
        <strain evidence="5 6">A911</strain>
    </source>
</reference>
<accession>G6F189</accession>
<dbReference type="Proteomes" id="UP000005939">
    <property type="component" value="Unassembled WGS sequence"/>
</dbReference>
<dbReference type="InterPro" id="IPR017853">
    <property type="entry name" value="GH"/>
</dbReference>
<evidence type="ECO:0000259" key="4">
    <source>
        <dbReference type="Pfam" id="PF01229"/>
    </source>
</evidence>
<sequence>MVFSINIIKGSRNSGAGASGILKQVNGVNGIPISIAPGFPDLQDQFNQMGITHIRLHDGFGIGDIDDGFVANRGTNQNQLMVNVPTASQSKAKTFIADFVNKRTIFPYAAAGMKANNLALASQNANFEPTDSYLKRILDNDASVNPGNIQRDVLFRVGRTLDGGYEVPANFDIYAALVGEVVRRYGVNYQAVGLPRKITYWEIWNEPDLTFFWNNNNPQVYYEFYAKVARMIKSIDPSAKVGGCGVANGYNPGGAYLDGLLNYCKTTNTPIDFLSWHYYGNITADPQNVIDVGNAIQTSLNKYGYGNIESLCTEWNSSPFGKLYTMSNVQSATNAAYIASTLICMQYCKTDKAYYYRGDASSFGMFNDNPQPNNKAYKTFCTYAAQSFNLFTRLFETPYILNQSNTFNTGLITLAAENGAGNKMNILAANYQVNYSFVNGVVKPTNVYQQHYLDSNRTVNQLNDDWSKNEWFGGKDPSNITYNNTVAQRSTVTQIPVNGSLRSRIRTYTQSNTGIGLKITNIASSYKGYTLTAYRIRENGRLDRMTPEEVTSSISVSMSNGTLTITDTGATLSTVTLYTIEFTS</sequence>
<evidence type="ECO:0000256" key="3">
    <source>
        <dbReference type="ARBA" id="ARBA00023295"/>
    </source>
</evidence>
<dbReference type="PATRIC" id="fig|1088868.3.peg.1246"/>
<dbReference type="InterPro" id="IPR049166">
    <property type="entry name" value="GH39_cat"/>
</dbReference>
<evidence type="ECO:0000256" key="1">
    <source>
        <dbReference type="ARBA" id="ARBA00008875"/>
    </source>
</evidence>
<dbReference type="OrthoDB" id="9815836at2"/>
<dbReference type="eggNOG" id="COG3664">
    <property type="taxonomic scope" value="Bacteria"/>
</dbReference>
<dbReference type="Gene3D" id="3.20.20.80">
    <property type="entry name" value="Glycosidases"/>
    <property type="match status" value="1"/>
</dbReference>
<name>G6F189_9PROT</name>
<evidence type="ECO:0000256" key="2">
    <source>
        <dbReference type="ARBA" id="ARBA00022801"/>
    </source>
</evidence>
<evidence type="ECO:0000313" key="5">
    <source>
        <dbReference type="EMBL" id="EHD13883.1"/>
    </source>
</evidence>
<feature type="domain" description="Glycosyl hydrolases family 39 N-terminal catalytic" evidence="4">
    <location>
        <begin position="174"/>
        <end position="285"/>
    </location>
</feature>
<evidence type="ECO:0000313" key="6">
    <source>
        <dbReference type="Proteomes" id="UP000005939"/>
    </source>
</evidence>
<dbReference type="EMBL" id="AGFR01000007">
    <property type="protein sequence ID" value="EHD13883.1"/>
    <property type="molecule type" value="Genomic_DNA"/>
</dbReference>
<comment type="similarity">
    <text evidence="1">Belongs to the glycosyl hydrolase 39 family.</text>
</comment>
<keyword evidence="3" id="KW-0326">Glycosidase</keyword>
<gene>
    <name evidence="5" type="ORF">CIN_12420</name>
</gene>
<organism evidence="5 6">
    <name type="scientific">Commensalibacter intestini A911</name>
    <dbReference type="NCBI Taxonomy" id="1088868"/>
    <lineage>
        <taxon>Bacteria</taxon>
        <taxon>Pseudomonadati</taxon>
        <taxon>Pseudomonadota</taxon>
        <taxon>Alphaproteobacteria</taxon>
        <taxon>Acetobacterales</taxon>
        <taxon>Acetobacteraceae</taxon>
    </lineage>
</organism>
<dbReference type="AlphaFoldDB" id="G6F189"/>
<dbReference type="GO" id="GO:0004553">
    <property type="term" value="F:hydrolase activity, hydrolyzing O-glycosyl compounds"/>
    <property type="evidence" value="ECO:0007669"/>
    <property type="project" value="TreeGrafter"/>
</dbReference>